<feature type="transmembrane region" description="Helical" evidence="1">
    <location>
        <begin position="619"/>
        <end position="639"/>
    </location>
</feature>
<feature type="transmembrane region" description="Helical" evidence="1">
    <location>
        <begin position="79"/>
        <end position="100"/>
    </location>
</feature>
<evidence type="ECO:0000313" key="3">
    <source>
        <dbReference type="Proteomes" id="UP001175271"/>
    </source>
</evidence>
<gene>
    <name evidence="2" type="ORF">QR680_003700</name>
</gene>
<feature type="transmembrane region" description="Helical" evidence="1">
    <location>
        <begin position="488"/>
        <end position="509"/>
    </location>
</feature>
<feature type="transmembrane region" description="Helical" evidence="1">
    <location>
        <begin position="225"/>
        <end position="250"/>
    </location>
</feature>
<feature type="transmembrane region" description="Helical" evidence="1">
    <location>
        <begin position="334"/>
        <end position="356"/>
    </location>
</feature>
<sequence length="708" mass="81019">MATLFSVCIGLCYFSLAVSMFSLNALVFMALLTKKDYRKSTYRVIINVNVSCMAQLFVLACGGIMTMAQSNFNECLDKILGAILSAGWFVYIGMTLVLAVDRLSIFVLFLCPGYGYTYKSEDLYYFWVYNNGEGSRQVERIEPYFDLTIFVTVFFIYIFVVAHIIKLKKSPNTQSSSFKTEKRMLVVATLSLNYRQISHSVRKQVSINVHFILATTQDMPTLTTIVPGLCYFILSTILFAVNGVLLLTLLSSKEYKTCTYNVIKSLLVACMMQLFVFTVSGFMTIWQTVFHYILDRVLGLIMISGWMLYVGVTLTLAIDRLLIFICPRSRYHPIVTYTVLSSYWVMWLSLVVLMSMPGYGYTYEGKYYTWVYSADSGSRTVASIEQYYDSGSFAAVFVVYLVVLAYLLKYKLSSRTESSSFKTELKMFLVSAITFAYQTFIVVWSFWIPMDVIDPDLWDIILSIAWIIECGMFPVLTLILNKNLRGRVLGVIMISGWVLYVGVTLTLAIDRLLIFIYPRSHYNPIITYTALSSYWVIWLSLAVLMSLPGYEYTYEGKYYTWIYSEDSGSQVVASIEQYYDIGSFAAVFVVYLAVFVYLLKFKLSSRTESNSFKAELKMFLVSAITFAYQTFIVVWSFWIPMDFIDPDLWDIILSIAWIIECGMFPVLTLILNKNLRGRVQALVSGKRNQTPVAIFQTRLANTRTVIGH</sequence>
<name>A0AA39LSI6_9BILA</name>
<evidence type="ECO:0000256" key="1">
    <source>
        <dbReference type="SAM" id="Phobius"/>
    </source>
</evidence>
<keyword evidence="1" id="KW-1133">Transmembrane helix</keyword>
<proteinExistence type="predicted"/>
<keyword evidence="1" id="KW-0812">Transmembrane</keyword>
<dbReference type="AlphaFoldDB" id="A0AA39LSI6"/>
<dbReference type="Proteomes" id="UP001175271">
    <property type="component" value="Unassembled WGS sequence"/>
</dbReference>
<feature type="transmembrane region" description="Helical" evidence="1">
    <location>
        <begin position="262"/>
        <end position="286"/>
    </location>
</feature>
<feature type="transmembrane region" description="Helical" evidence="1">
    <location>
        <begin position="581"/>
        <end position="599"/>
    </location>
</feature>
<keyword evidence="3" id="KW-1185">Reference proteome</keyword>
<accession>A0AA39LSI6</accession>
<dbReference type="InterPro" id="IPR019425">
    <property type="entry name" value="7TM_GPCR_serpentine_rcpt_Srt"/>
</dbReference>
<comment type="caution">
    <text evidence="2">The sequence shown here is derived from an EMBL/GenBank/DDBJ whole genome shotgun (WGS) entry which is preliminary data.</text>
</comment>
<dbReference type="Gene3D" id="1.20.1070.10">
    <property type="entry name" value="Rhodopsin 7-helix transmembrane proteins"/>
    <property type="match status" value="2"/>
</dbReference>
<feature type="transmembrane region" description="Helical" evidence="1">
    <location>
        <begin position="298"/>
        <end position="322"/>
    </location>
</feature>
<feature type="transmembrane region" description="Helical" evidence="1">
    <location>
        <begin position="460"/>
        <end position="481"/>
    </location>
</feature>
<evidence type="ECO:0000313" key="2">
    <source>
        <dbReference type="EMBL" id="KAK0407973.1"/>
    </source>
</evidence>
<feature type="transmembrane region" description="Helical" evidence="1">
    <location>
        <begin position="390"/>
        <end position="408"/>
    </location>
</feature>
<feature type="transmembrane region" description="Helical" evidence="1">
    <location>
        <begin position="44"/>
        <end position="67"/>
    </location>
</feature>
<feature type="transmembrane region" description="Helical" evidence="1">
    <location>
        <begin position="13"/>
        <end position="32"/>
    </location>
</feature>
<protein>
    <submittedName>
        <fullName evidence="2">Uncharacterized protein</fullName>
    </submittedName>
</protein>
<feature type="transmembrane region" description="Helical" evidence="1">
    <location>
        <begin position="144"/>
        <end position="165"/>
    </location>
</feature>
<feature type="transmembrane region" description="Helical" evidence="1">
    <location>
        <begin position="428"/>
        <end position="448"/>
    </location>
</feature>
<feature type="transmembrane region" description="Helical" evidence="1">
    <location>
        <begin position="651"/>
        <end position="671"/>
    </location>
</feature>
<organism evidence="2 3">
    <name type="scientific">Steinernema hermaphroditum</name>
    <dbReference type="NCBI Taxonomy" id="289476"/>
    <lineage>
        <taxon>Eukaryota</taxon>
        <taxon>Metazoa</taxon>
        <taxon>Ecdysozoa</taxon>
        <taxon>Nematoda</taxon>
        <taxon>Chromadorea</taxon>
        <taxon>Rhabditida</taxon>
        <taxon>Tylenchina</taxon>
        <taxon>Panagrolaimomorpha</taxon>
        <taxon>Strongyloidoidea</taxon>
        <taxon>Steinernematidae</taxon>
        <taxon>Steinernema</taxon>
    </lineage>
</organism>
<keyword evidence="1" id="KW-0472">Membrane</keyword>
<dbReference type="SUPFAM" id="SSF81321">
    <property type="entry name" value="Family A G protein-coupled receptor-like"/>
    <property type="match status" value="3"/>
</dbReference>
<reference evidence="2" key="1">
    <citation type="submission" date="2023-06" db="EMBL/GenBank/DDBJ databases">
        <title>Genomic analysis of the entomopathogenic nematode Steinernema hermaphroditum.</title>
        <authorList>
            <person name="Schwarz E.M."/>
            <person name="Heppert J.K."/>
            <person name="Baniya A."/>
            <person name="Schwartz H.T."/>
            <person name="Tan C.-H."/>
            <person name="Antoshechkin I."/>
            <person name="Sternberg P.W."/>
            <person name="Goodrich-Blair H."/>
            <person name="Dillman A.R."/>
        </authorList>
    </citation>
    <scope>NUCLEOTIDE SEQUENCE</scope>
    <source>
        <strain evidence="2">PS9179</strain>
        <tissue evidence="2">Whole animal</tissue>
    </source>
</reference>
<dbReference type="PANTHER" id="PTHR23021">
    <property type="entry name" value="SERPENTINE RECEPTOR, CLASS T"/>
    <property type="match status" value="1"/>
</dbReference>
<dbReference type="EMBL" id="JAUCMV010000003">
    <property type="protein sequence ID" value="KAK0407973.1"/>
    <property type="molecule type" value="Genomic_DNA"/>
</dbReference>